<dbReference type="Pfam" id="PF13561">
    <property type="entry name" value="adh_short_C2"/>
    <property type="match status" value="1"/>
</dbReference>
<evidence type="ECO:0000256" key="4">
    <source>
        <dbReference type="ARBA" id="ARBA00023098"/>
    </source>
</evidence>
<name>A0ABT8ZZG3_9SPHN</name>
<evidence type="ECO:0000256" key="2">
    <source>
        <dbReference type="ARBA" id="ARBA00023002"/>
    </source>
</evidence>
<gene>
    <name evidence="6" type="ORF">Q5H94_07350</name>
</gene>
<keyword evidence="5" id="KW-0753">Steroid metabolism</keyword>
<evidence type="ECO:0000256" key="3">
    <source>
        <dbReference type="ARBA" id="ARBA00023027"/>
    </source>
</evidence>
<dbReference type="InterPro" id="IPR036291">
    <property type="entry name" value="NAD(P)-bd_dom_sf"/>
</dbReference>
<keyword evidence="4" id="KW-0443">Lipid metabolism</keyword>
<dbReference type="CDD" id="cd05233">
    <property type="entry name" value="SDR_c"/>
    <property type="match status" value="1"/>
</dbReference>
<evidence type="ECO:0000256" key="5">
    <source>
        <dbReference type="ARBA" id="ARBA00023221"/>
    </source>
</evidence>
<dbReference type="InterPro" id="IPR020904">
    <property type="entry name" value="Sc_DH/Rdtase_CS"/>
</dbReference>
<dbReference type="Gene3D" id="3.40.50.720">
    <property type="entry name" value="NAD(P)-binding Rossmann-like Domain"/>
    <property type="match status" value="1"/>
</dbReference>
<dbReference type="PANTHER" id="PTHR43180">
    <property type="entry name" value="3-OXOACYL-(ACYL-CARRIER-PROTEIN) REDUCTASE (AFU_ORTHOLOGUE AFUA_6G11210)"/>
    <property type="match status" value="1"/>
</dbReference>
<evidence type="ECO:0000256" key="1">
    <source>
        <dbReference type="ARBA" id="ARBA00006484"/>
    </source>
</evidence>
<dbReference type="InterPro" id="IPR002347">
    <property type="entry name" value="SDR_fam"/>
</dbReference>
<reference evidence="6" key="1">
    <citation type="submission" date="2023-07" db="EMBL/GenBank/DDBJ databases">
        <authorList>
            <person name="Kim M.K."/>
        </authorList>
    </citation>
    <scope>NUCLEOTIDE SEQUENCE</scope>
    <source>
        <strain evidence="6">CA1-15</strain>
    </source>
</reference>
<dbReference type="Proteomes" id="UP001176468">
    <property type="component" value="Unassembled WGS sequence"/>
</dbReference>
<evidence type="ECO:0000313" key="6">
    <source>
        <dbReference type="EMBL" id="MDO7842136.1"/>
    </source>
</evidence>
<dbReference type="EMBL" id="JAUQSZ010000004">
    <property type="protein sequence ID" value="MDO7842136.1"/>
    <property type="molecule type" value="Genomic_DNA"/>
</dbReference>
<dbReference type="NCBIfam" id="NF005559">
    <property type="entry name" value="PRK07231.1"/>
    <property type="match status" value="1"/>
</dbReference>
<dbReference type="PROSITE" id="PS00061">
    <property type="entry name" value="ADH_SHORT"/>
    <property type="match status" value="1"/>
</dbReference>
<dbReference type="PRINTS" id="PR00081">
    <property type="entry name" value="GDHRDH"/>
</dbReference>
<keyword evidence="7" id="KW-1185">Reference proteome</keyword>
<sequence>MLLQHKSVVITGAGSGVGRAAAVLFAQHGARVVCADINLDWATETARLAGADAVPVLCNVTQRAEVEAAIDLACDRFGRLDVLYNNAGVATASDGRPHRLIDQDDADFDRLMSINLRGMVYGCQAAVRRFDAQGGGGVIVNTASVAGLIGWGGVMYGASKGGVVQLTRALAIEVAKQGIRVNAVCPAGMMTNFGRTEGAGFAERAAEEVARYAEMHPLGRPIAAEDCANAALFLASDLSSNITGVMLPVDGGLTAK</sequence>
<comment type="caution">
    <text evidence="6">The sequence shown here is derived from an EMBL/GenBank/DDBJ whole genome shotgun (WGS) entry which is preliminary data.</text>
</comment>
<organism evidence="6 7">
    <name type="scientific">Sphingomonas immobilis</name>
    <dbReference type="NCBI Taxonomy" id="3063997"/>
    <lineage>
        <taxon>Bacteria</taxon>
        <taxon>Pseudomonadati</taxon>
        <taxon>Pseudomonadota</taxon>
        <taxon>Alphaproteobacteria</taxon>
        <taxon>Sphingomonadales</taxon>
        <taxon>Sphingomonadaceae</taxon>
        <taxon>Sphingomonas</taxon>
    </lineage>
</organism>
<protein>
    <submittedName>
        <fullName evidence="6">SDR family oxidoreductase</fullName>
    </submittedName>
</protein>
<comment type="similarity">
    <text evidence="1">Belongs to the short-chain dehydrogenases/reductases (SDR) family.</text>
</comment>
<dbReference type="PRINTS" id="PR00080">
    <property type="entry name" value="SDRFAMILY"/>
</dbReference>
<dbReference type="PANTHER" id="PTHR43180:SF28">
    <property type="entry name" value="NAD(P)-BINDING ROSSMANN-FOLD SUPERFAMILY PROTEIN"/>
    <property type="match status" value="1"/>
</dbReference>
<keyword evidence="3" id="KW-0520">NAD</keyword>
<accession>A0ABT8ZZG3</accession>
<dbReference type="SUPFAM" id="SSF51735">
    <property type="entry name" value="NAD(P)-binding Rossmann-fold domains"/>
    <property type="match status" value="1"/>
</dbReference>
<evidence type="ECO:0000313" key="7">
    <source>
        <dbReference type="Proteomes" id="UP001176468"/>
    </source>
</evidence>
<proteinExistence type="inferred from homology"/>
<keyword evidence="2" id="KW-0560">Oxidoreductase</keyword>
<dbReference type="RefSeq" id="WP_304560604.1">
    <property type="nucleotide sequence ID" value="NZ_JAUQSZ010000004.1"/>
</dbReference>